<gene>
    <name evidence="14" type="ORF">GYN08_16505</name>
</gene>
<evidence type="ECO:0000256" key="9">
    <source>
        <dbReference type="ARBA" id="ARBA00022989"/>
    </source>
</evidence>
<feature type="transmembrane region" description="Helical" evidence="13">
    <location>
        <begin position="198"/>
        <end position="218"/>
    </location>
</feature>
<evidence type="ECO:0000256" key="5">
    <source>
        <dbReference type="ARBA" id="ARBA00022448"/>
    </source>
</evidence>
<name>A0ABX0F902_9BACL</name>
<feature type="transmembrane region" description="Helical" evidence="13">
    <location>
        <begin position="12"/>
        <end position="33"/>
    </location>
</feature>
<reference evidence="14 15" key="1">
    <citation type="submission" date="2020-01" db="EMBL/GenBank/DDBJ databases">
        <title>Polyphasic characterisation and genomic insights into a novel alkali tolerant bacterium VR-M41.</title>
        <authorList>
            <person name="Vemuluri V.R."/>
        </authorList>
    </citation>
    <scope>NUCLEOTIDE SEQUENCE [LARGE SCALE GENOMIC DNA]</scope>
    <source>
        <strain evidence="14 15">VR-M41</strain>
    </source>
</reference>
<feature type="transmembrane region" description="Helical" evidence="13">
    <location>
        <begin position="93"/>
        <end position="115"/>
    </location>
</feature>
<feature type="transmembrane region" description="Helical" evidence="13">
    <location>
        <begin position="239"/>
        <end position="264"/>
    </location>
</feature>
<evidence type="ECO:0000256" key="7">
    <source>
        <dbReference type="ARBA" id="ARBA00022475"/>
    </source>
</evidence>
<keyword evidence="7" id="KW-1003">Cell membrane</keyword>
<dbReference type="EMBL" id="JAAFGS010000006">
    <property type="protein sequence ID" value="NGZ76910.1"/>
    <property type="molecule type" value="Genomic_DNA"/>
</dbReference>
<dbReference type="InterPro" id="IPR048279">
    <property type="entry name" value="MdtK-like"/>
</dbReference>
<evidence type="ECO:0000256" key="2">
    <source>
        <dbReference type="ARBA" id="ARBA00004651"/>
    </source>
</evidence>
<evidence type="ECO:0000256" key="8">
    <source>
        <dbReference type="ARBA" id="ARBA00022692"/>
    </source>
</evidence>
<dbReference type="InterPro" id="IPR002528">
    <property type="entry name" value="MATE_fam"/>
</dbReference>
<comment type="function">
    <text evidence="1">Multidrug efflux pump.</text>
</comment>
<evidence type="ECO:0000256" key="1">
    <source>
        <dbReference type="ARBA" id="ARBA00003408"/>
    </source>
</evidence>
<evidence type="ECO:0000256" key="3">
    <source>
        <dbReference type="ARBA" id="ARBA00010199"/>
    </source>
</evidence>
<evidence type="ECO:0000256" key="12">
    <source>
        <dbReference type="ARBA" id="ARBA00031636"/>
    </source>
</evidence>
<keyword evidence="5" id="KW-0813">Transport</keyword>
<dbReference type="PANTHER" id="PTHR43298:SF2">
    <property type="entry name" value="FMN_FAD EXPORTER YEEO-RELATED"/>
    <property type="match status" value="1"/>
</dbReference>
<keyword evidence="9 13" id="KW-1133">Transmembrane helix</keyword>
<evidence type="ECO:0000256" key="4">
    <source>
        <dbReference type="ARBA" id="ARBA00020268"/>
    </source>
</evidence>
<evidence type="ECO:0000256" key="11">
    <source>
        <dbReference type="ARBA" id="ARBA00023136"/>
    </source>
</evidence>
<protein>
    <recommendedName>
        <fullName evidence="4">Probable multidrug resistance protein NorM</fullName>
    </recommendedName>
    <alternativeName>
        <fullName evidence="12">Multidrug-efflux transporter</fullName>
    </alternativeName>
</protein>
<keyword evidence="15" id="KW-1185">Reference proteome</keyword>
<feature type="transmembrane region" description="Helical" evidence="13">
    <location>
        <begin position="411"/>
        <end position="430"/>
    </location>
</feature>
<dbReference type="RefSeq" id="WP_166276297.1">
    <property type="nucleotide sequence ID" value="NZ_JAAFGS010000006.1"/>
</dbReference>
<evidence type="ECO:0000313" key="15">
    <source>
        <dbReference type="Proteomes" id="UP000800303"/>
    </source>
</evidence>
<evidence type="ECO:0000256" key="13">
    <source>
        <dbReference type="SAM" id="Phobius"/>
    </source>
</evidence>
<feature type="transmembrane region" description="Helical" evidence="13">
    <location>
        <begin position="385"/>
        <end position="405"/>
    </location>
</feature>
<dbReference type="Proteomes" id="UP000800303">
    <property type="component" value="Unassembled WGS sequence"/>
</dbReference>
<feature type="transmembrane region" description="Helical" evidence="13">
    <location>
        <begin position="349"/>
        <end position="373"/>
    </location>
</feature>
<feature type="transmembrane region" description="Helical" evidence="13">
    <location>
        <begin position="53"/>
        <end position="81"/>
    </location>
</feature>
<dbReference type="Pfam" id="PF01554">
    <property type="entry name" value="MatE"/>
    <property type="match status" value="2"/>
</dbReference>
<comment type="similarity">
    <text evidence="3">Belongs to the multi antimicrobial extrusion (MATE) (TC 2.A.66.1) family.</text>
</comment>
<feature type="transmembrane region" description="Helical" evidence="13">
    <location>
        <begin position="135"/>
        <end position="153"/>
    </location>
</feature>
<comment type="caution">
    <text evidence="14">The sequence shown here is derived from an EMBL/GenBank/DDBJ whole genome shotgun (WGS) entry which is preliminary data.</text>
</comment>
<dbReference type="NCBIfam" id="TIGR00797">
    <property type="entry name" value="matE"/>
    <property type="match status" value="1"/>
</dbReference>
<keyword evidence="8 13" id="KW-0812">Transmembrane</keyword>
<proteinExistence type="inferred from homology"/>
<keyword evidence="6" id="KW-0050">Antiport</keyword>
<keyword evidence="11 13" id="KW-0472">Membrane</keyword>
<keyword evidence="10" id="KW-0406">Ion transport</keyword>
<evidence type="ECO:0000313" key="14">
    <source>
        <dbReference type="EMBL" id="NGZ76910.1"/>
    </source>
</evidence>
<feature type="transmembrane region" description="Helical" evidence="13">
    <location>
        <begin position="284"/>
        <end position="304"/>
    </location>
</feature>
<accession>A0ABX0F902</accession>
<organism evidence="14 15">
    <name type="scientific">Saccharibacillus alkalitolerans</name>
    <dbReference type="NCBI Taxonomy" id="2705290"/>
    <lineage>
        <taxon>Bacteria</taxon>
        <taxon>Bacillati</taxon>
        <taxon>Bacillota</taxon>
        <taxon>Bacilli</taxon>
        <taxon>Bacillales</taxon>
        <taxon>Paenibacillaceae</taxon>
        <taxon>Saccharibacillus</taxon>
    </lineage>
</organism>
<sequence>MFRKISIKNKNNLNLITSMALPLMATQFFQIIFQITDQAIVGRLKVEDFAAVGVASSFIFLITGTIGMLCSAFNIIGGQYFGKNNIEKFGESFNVTISISVIIGILCEIFILSYGKNIMQIIYGLNPETLTVVKEYLNIAGLTIGINLILFSFSAYFKNIKKSHILVYSLTAASIVNVCVDYILVYGEFGFPKLGAKGAAIGSVVGYTVSLVLSMFFFNKYKIFNYSFILKKEVLYRLFRLYIPLALQDLIEYTFFAIAIMAFITRLDVHSLAGYTVISTLTELFMIPMYALSGVCMTLSAQSYGKDKKGTDYTRLSCTFLLGLLAPLALVMIVFSLPIARMITDKESIILIVHQMLPVALLSSTINGVQMILRSTLQAIDLEKWVLVYSTFICSVSLVIIYLMIEYFKLPGLYSGLGICYLVLSLGYILKIKNKSRKPIPIQTN</sequence>
<comment type="subcellular location">
    <subcellularLocation>
        <location evidence="2">Cell membrane</location>
        <topology evidence="2">Multi-pass membrane protein</topology>
    </subcellularLocation>
</comment>
<feature type="transmembrane region" description="Helical" evidence="13">
    <location>
        <begin position="316"/>
        <end position="337"/>
    </location>
</feature>
<dbReference type="PANTHER" id="PTHR43298">
    <property type="entry name" value="MULTIDRUG RESISTANCE PROTEIN NORM-RELATED"/>
    <property type="match status" value="1"/>
</dbReference>
<evidence type="ECO:0000256" key="10">
    <source>
        <dbReference type="ARBA" id="ARBA00023065"/>
    </source>
</evidence>
<evidence type="ECO:0000256" key="6">
    <source>
        <dbReference type="ARBA" id="ARBA00022449"/>
    </source>
</evidence>
<dbReference type="PIRSF" id="PIRSF006603">
    <property type="entry name" value="DinF"/>
    <property type="match status" value="1"/>
</dbReference>
<dbReference type="InterPro" id="IPR050222">
    <property type="entry name" value="MATE_MdtK"/>
</dbReference>
<feature type="transmembrane region" description="Helical" evidence="13">
    <location>
        <begin position="165"/>
        <end position="186"/>
    </location>
</feature>